<dbReference type="RefSeq" id="WP_145769648.1">
    <property type="nucleotide sequence ID" value="NZ_LR778301.1"/>
</dbReference>
<dbReference type="GO" id="GO:0004769">
    <property type="term" value="F:steroid Delta-isomerase activity"/>
    <property type="evidence" value="ECO:0007669"/>
    <property type="project" value="UniProtKB-EC"/>
</dbReference>
<organism evidence="1 2">
    <name type="scientific">Denitratisoma oestradiolicum</name>
    <dbReference type="NCBI Taxonomy" id="311182"/>
    <lineage>
        <taxon>Bacteria</taxon>
        <taxon>Pseudomonadati</taxon>
        <taxon>Pseudomonadota</taxon>
        <taxon>Betaproteobacteria</taxon>
        <taxon>Nitrosomonadales</taxon>
        <taxon>Sterolibacteriaceae</taxon>
        <taxon>Denitratisoma</taxon>
    </lineage>
</organism>
<dbReference type="EMBL" id="LR778301">
    <property type="protein sequence ID" value="CAB1368541.1"/>
    <property type="molecule type" value="Genomic_DNA"/>
</dbReference>
<dbReference type="Gene3D" id="3.10.450.50">
    <property type="match status" value="1"/>
</dbReference>
<dbReference type="KEGG" id="doe:DENOEST_1376"/>
<evidence type="ECO:0000313" key="2">
    <source>
        <dbReference type="Proteomes" id="UP000515733"/>
    </source>
</evidence>
<dbReference type="AlphaFoldDB" id="A0A6S6XRF0"/>
<sequence>MPTSADMKAVMTRYAALVSAGDAEAVVALYADNATIEDPVGAPIQSGREAIVKFYQGACASGVKIKVLSGPYGSFGNSAAMTAEVLVDVPGQGPTRIELIEVMEFDAQGKISAMRAYWAQEDMKPA</sequence>
<dbReference type="InterPro" id="IPR032710">
    <property type="entry name" value="NTF2-like_dom_sf"/>
</dbReference>
<accession>A0A6S6XRF0</accession>
<evidence type="ECO:0000313" key="1">
    <source>
        <dbReference type="EMBL" id="CAB1368541.1"/>
    </source>
</evidence>
<keyword evidence="1" id="KW-0413">Isomerase</keyword>
<dbReference type="EC" id="5.3.3.1" evidence="1"/>
<dbReference type="InterPro" id="IPR037401">
    <property type="entry name" value="SnoaL-like"/>
</dbReference>
<keyword evidence="2" id="KW-1185">Reference proteome</keyword>
<dbReference type="Proteomes" id="UP000515733">
    <property type="component" value="Chromosome"/>
</dbReference>
<protein>
    <submittedName>
        <fullName evidence="1">Steroid Delta-isomerase</fullName>
        <ecNumber evidence="1">5.3.3.1</ecNumber>
    </submittedName>
</protein>
<dbReference type="SUPFAM" id="SSF54427">
    <property type="entry name" value="NTF2-like"/>
    <property type="match status" value="1"/>
</dbReference>
<proteinExistence type="predicted"/>
<reference evidence="1 2" key="1">
    <citation type="submission" date="2020-03" db="EMBL/GenBank/DDBJ databases">
        <authorList>
            <consortium name="Genoscope - CEA"/>
            <person name="William W."/>
        </authorList>
    </citation>
    <scope>NUCLEOTIDE SEQUENCE [LARGE SCALE GENOMIC DNA]</scope>
    <source>
        <strain evidence="2">DSM 16959</strain>
    </source>
</reference>
<name>A0A6S6XRF0_9PROT</name>
<dbReference type="Pfam" id="PF12680">
    <property type="entry name" value="SnoaL_2"/>
    <property type="match status" value="1"/>
</dbReference>
<dbReference type="OrthoDB" id="459617at2"/>
<gene>
    <name evidence="1" type="primary">ksi</name>
    <name evidence="1" type="ORF">DENOEST_1376</name>
</gene>